<reference evidence="1" key="1">
    <citation type="submission" date="2020-06" db="EMBL/GenBank/DDBJ databases">
        <authorList>
            <person name="Li T."/>
            <person name="Hu X."/>
            <person name="Zhang T."/>
            <person name="Song X."/>
            <person name="Zhang H."/>
            <person name="Dai N."/>
            <person name="Sheng W."/>
            <person name="Hou X."/>
            <person name="Wei L."/>
        </authorList>
    </citation>
    <scope>NUCLEOTIDE SEQUENCE</scope>
    <source>
        <strain evidence="1">3651</strain>
        <tissue evidence="1">Leaf</tissue>
    </source>
</reference>
<comment type="caution">
    <text evidence="1">The sequence shown here is derived from an EMBL/GenBank/DDBJ whole genome shotgun (WGS) entry which is preliminary data.</text>
</comment>
<organism evidence="1 2">
    <name type="scientific">Sesamum alatum</name>
    <dbReference type="NCBI Taxonomy" id="300844"/>
    <lineage>
        <taxon>Eukaryota</taxon>
        <taxon>Viridiplantae</taxon>
        <taxon>Streptophyta</taxon>
        <taxon>Embryophyta</taxon>
        <taxon>Tracheophyta</taxon>
        <taxon>Spermatophyta</taxon>
        <taxon>Magnoliopsida</taxon>
        <taxon>eudicotyledons</taxon>
        <taxon>Gunneridae</taxon>
        <taxon>Pentapetalae</taxon>
        <taxon>asterids</taxon>
        <taxon>lamiids</taxon>
        <taxon>Lamiales</taxon>
        <taxon>Pedaliaceae</taxon>
        <taxon>Sesamum</taxon>
    </lineage>
</organism>
<evidence type="ECO:0008006" key="3">
    <source>
        <dbReference type="Google" id="ProtNLM"/>
    </source>
</evidence>
<proteinExistence type="predicted"/>
<evidence type="ECO:0000313" key="2">
    <source>
        <dbReference type="Proteomes" id="UP001293254"/>
    </source>
</evidence>
<dbReference type="EMBL" id="JACGWO010000004">
    <property type="protein sequence ID" value="KAK4429990.1"/>
    <property type="molecule type" value="Genomic_DNA"/>
</dbReference>
<gene>
    <name evidence="1" type="ORF">Salat_1299700</name>
</gene>
<dbReference type="AlphaFoldDB" id="A0AAE1YGX1"/>
<protein>
    <recommendedName>
        <fullName evidence="3">NAC domain-containing protein</fullName>
    </recommendedName>
</protein>
<dbReference type="Proteomes" id="UP001293254">
    <property type="component" value="Unassembled WGS sequence"/>
</dbReference>
<accession>A0AAE1YGX1</accession>
<name>A0AAE1YGX1_9LAMI</name>
<sequence length="279" mass="30679">MEDEYKNECDKIDEVMLPGFRFHPTDEELEAWAICRIFKKANPTTRPLSHSWVSPLLDTTSTTTNMIDPVNVANDIDQFSCGHNTMIANKSTNHSPLQFGFSCHDIEHSSITSFSPLPFPVSISNGDHPPASYTFSSNETCEVAAGSSSKCGINLDASSLLLEMSNSMLGSSDLGKGSYNVDYSMFGVAHEELLMQGNLGHGSEVEVLLEKGQNNGLGHELVDIIDHHQWETIRSMNMGYFPNIYRSPSDAWKSSSLVWGSSPCPSTEFSSTSFSTNKC</sequence>
<evidence type="ECO:0000313" key="1">
    <source>
        <dbReference type="EMBL" id="KAK4429990.1"/>
    </source>
</evidence>
<keyword evidence="2" id="KW-1185">Reference proteome</keyword>
<reference evidence="1" key="2">
    <citation type="journal article" date="2024" name="Plant">
        <title>Genomic evolution and insights into agronomic trait innovations of Sesamum species.</title>
        <authorList>
            <person name="Miao H."/>
            <person name="Wang L."/>
            <person name="Qu L."/>
            <person name="Liu H."/>
            <person name="Sun Y."/>
            <person name="Le M."/>
            <person name="Wang Q."/>
            <person name="Wei S."/>
            <person name="Zheng Y."/>
            <person name="Lin W."/>
            <person name="Duan Y."/>
            <person name="Cao H."/>
            <person name="Xiong S."/>
            <person name="Wang X."/>
            <person name="Wei L."/>
            <person name="Li C."/>
            <person name="Ma Q."/>
            <person name="Ju M."/>
            <person name="Zhao R."/>
            <person name="Li G."/>
            <person name="Mu C."/>
            <person name="Tian Q."/>
            <person name="Mei H."/>
            <person name="Zhang T."/>
            <person name="Gao T."/>
            <person name="Zhang H."/>
        </authorList>
    </citation>
    <scope>NUCLEOTIDE SEQUENCE</scope>
    <source>
        <strain evidence="1">3651</strain>
    </source>
</reference>